<keyword evidence="4" id="KW-1185">Reference proteome</keyword>
<keyword evidence="2" id="KW-0732">Signal</keyword>
<accession>A0ABP0ACH9</accession>
<evidence type="ECO:0000256" key="1">
    <source>
        <dbReference type="SAM" id="Phobius"/>
    </source>
</evidence>
<feature type="signal peptide" evidence="2">
    <location>
        <begin position="1"/>
        <end position="21"/>
    </location>
</feature>
<reference evidence="3" key="1">
    <citation type="submission" date="2023-12" db="EMBL/GenBank/DDBJ databases">
        <authorList>
            <person name="Brown T."/>
        </authorList>
    </citation>
    <scope>NUCLEOTIDE SEQUENCE</scope>
</reference>
<evidence type="ECO:0000256" key="2">
    <source>
        <dbReference type="SAM" id="SignalP"/>
    </source>
</evidence>
<feature type="transmembrane region" description="Helical" evidence="1">
    <location>
        <begin position="20"/>
        <end position="40"/>
    </location>
</feature>
<keyword evidence="1" id="KW-1133">Transmembrane helix</keyword>
<keyword evidence="1" id="KW-0472">Membrane</keyword>
<keyword evidence="1" id="KW-0812">Transmembrane</keyword>
<protein>
    <recommendedName>
        <fullName evidence="5">Secreted protein</fullName>
    </recommendedName>
</protein>
<proteinExistence type="predicted"/>
<dbReference type="Proteomes" id="UP001314169">
    <property type="component" value="Chromosome 6"/>
</dbReference>
<gene>
    <name evidence="3" type="ORF">MPIPNATIZW_LOCUS15316</name>
</gene>
<evidence type="ECO:0008006" key="5">
    <source>
        <dbReference type="Google" id="ProtNLM"/>
    </source>
</evidence>
<evidence type="ECO:0000313" key="3">
    <source>
        <dbReference type="EMBL" id="CAK6447010.1"/>
    </source>
</evidence>
<dbReference type="EMBL" id="OY882863">
    <property type="protein sequence ID" value="CAK6447010.1"/>
    <property type="molecule type" value="Genomic_DNA"/>
</dbReference>
<evidence type="ECO:0000313" key="4">
    <source>
        <dbReference type="Proteomes" id="UP001314169"/>
    </source>
</evidence>
<feature type="chain" id="PRO_5046693016" description="Secreted protein" evidence="2">
    <location>
        <begin position="22"/>
        <end position="102"/>
    </location>
</feature>
<sequence>MVDPEVLVATMLLALWSCKDSLQCVCVCVYACVCVFPHMYTVERCMKKRMTIQNNHGYSWRNGKGAGRGRGSIALSERRFQDPRADEGVWLTQLGVKRRDSQ</sequence>
<organism evidence="3 4">
    <name type="scientific">Pipistrellus nathusii</name>
    <name type="common">Nathusius' pipistrelle</name>
    <dbReference type="NCBI Taxonomy" id="59473"/>
    <lineage>
        <taxon>Eukaryota</taxon>
        <taxon>Metazoa</taxon>
        <taxon>Chordata</taxon>
        <taxon>Craniata</taxon>
        <taxon>Vertebrata</taxon>
        <taxon>Euteleostomi</taxon>
        <taxon>Mammalia</taxon>
        <taxon>Eutheria</taxon>
        <taxon>Laurasiatheria</taxon>
        <taxon>Chiroptera</taxon>
        <taxon>Yangochiroptera</taxon>
        <taxon>Vespertilionidae</taxon>
        <taxon>Pipistrellus</taxon>
    </lineage>
</organism>
<name>A0ABP0ACH9_PIPNA</name>